<dbReference type="EMBL" id="CP019239">
    <property type="protein sequence ID" value="APW41468.1"/>
    <property type="molecule type" value="Genomic_DNA"/>
</dbReference>
<evidence type="ECO:0000259" key="6">
    <source>
        <dbReference type="SMART" id="SM00388"/>
    </source>
</evidence>
<reference evidence="7 8" key="1">
    <citation type="submission" date="2017-01" db="EMBL/GenBank/DDBJ databases">
        <authorList>
            <person name="Mah S.A."/>
            <person name="Swanson W.J."/>
            <person name="Moy G.W."/>
            <person name="Vacquier V.D."/>
        </authorList>
    </citation>
    <scope>NUCLEOTIDE SEQUENCE [LARGE SCALE GENOMIC DNA]</scope>
    <source>
        <strain evidence="7 8">DSM 22694</strain>
    </source>
</reference>
<accession>A0A1P8K634</accession>
<dbReference type="InterPro" id="IPR036097">
    <property type="entry name" value="HisK_dim/P_sf"/>
</dbReference>
<protein>
    <recommendedName>
        <fullName evidence="2">histidine kinase</fullName>
        <ecNumber evidence="2">2.7.13.3</ecNumber>
    </recommendedName>
</protein>
<dbReference type="eggNOG" id="COG3706">
    <property type="taxonomic scope" value="Bacteria"/>
</dbReference>
<dbReference type="Gene3D" id="1.10.287.130">
    <property type="match status" value="1"/>
</dbReference>
<evidence type="ECO:0000256" key="5">
    <source>
        <dbReference type="ARBA" id="ARBA00023012"/>
    </source>
</evidence>
<keyword evidence="4" id="KW-0418">Kinase</keyword>
<dbReference type="eggNOG" id="COG2205">
    <property type="taxonomic scope" value="Bacteria"/>
</dbReference>
<keyword evidence="5" id="KW-0902">Two-component regulatory system</keyword>
<evidence type="ECO:0000313" key="8">
    <source>
        <dbReference type="Proteomes" id="UP000186110"/>
    </source>
</evidence>
<proteinExistence type="predicted"/>
<dbReference type="SMART" id="SM00388">
    <property type="entry name" value="HisKA"/>
    <property type="match status" value="1"/>
</dbReference>
<evidence type="ECO:0000313" key="7">
    <source>
        <dbReference type="EMBL" id="APW41468.1"/>
    </source>
</evidence>
<dbReference type="Proteomes" id="UP000186110">
    <property type="component" value="Chromosome"/>
</dbReference>
<dbReference type="CDD" id="cd00082">
    <property type="entry name" value="HisKA"/>
    <property type="match status" value="1"/>
</dbReference>
<dbReference type="KEGG" id="rsb:RS694_02120"/>
<name>A0A1P8K634_9BURK</name>
<evidence type="ECO:0000256" key="1">
    <source>
        <dbReference type="ARBA" id="ARBA00000085"/>
    </source>
</evidence>
<dbReference type="RefSeq" id="WP_051392080.1">
    <property type="nucleotide sequence ID" value="NZ_CP019239.1"/>
</dbReference>
<keyword evidence="8" id="KW-1185">Reference proteome</keyword>
<dbReference type="InterPro" id="IPR050736">
    <property type="entry name" value="Sensor_HK_Regulatory"/>
</dbReference>
<dbReference type="STRING" id="1484693.RS694_02120"/>
<dbReference type="InterPro" id="IPR003661">
    <property type="entry name" value="HisK_dim/P_dom"/>
</dbReference>
<dbReference type="PANTHER" id="PTHR43711">
    <property type="entry name" value="TWO-COMPONENT HISTIDINE KINASE"/>
    <property type="match status" value="1"/>
</dbReference>
<comment type="catalytic activity">
    <reaction evidence="1">
        <text>ATP + protein L-histidine = ADP + protein N-phospho-L-histidine.</text>
        <dbReference type="EC" id="2.7.13.3"/>
    </reaction>
</comment>
<gene>
    <name evidence="7" type="ORF">RS694_02120</name>
</gene>
<keyword evidence="3" id="KW-0808">Transferase</keyword>
<evidence type="ECO:0000256" key="2">
    <source>
        <dbReference type="ARBA" id="ARBA00012438"/>
    </source>
</evidence>
<dbReference type="PANTHER" id="PTHR43711:SF26">
    <property type="entry name" value="SENSOR HISTIDINE KINASE RCSC"/>
    <property type="match status" value="1"/>
</dbReference>
<dbReference type="EC" id="2.7.13.3" evidence="2"/>
<organism evidence="7 8">
    <name type="scientific">Rhodoferax saidenbachensis</name>
    <dbReference type="NCBI Taxonomy" id="1484693"/>
    <lineage>
        <taxon>Bacteria</taxon>
        <taxon>Pseudomonadati</taxon>
        <taxon>Pseudomonadota</taxon>
        <taxon>Betaproteobacteria</taxon>
        <taxon>Burkholderiales</taxon>
        <taxon>Comamonadaceae</taxon>
        <taxon>Rhodoferax</taxon>
    </lineage>
</organism>
<dbReference type="SUPFAM" id="SSF47384">
    <property type="entry name" value="Homodimeric domain of signal transducing histidine kinase"/>
    <property type="match status" value="1"/>
</dbReference>
<evidence type="ECO:0000256" key="3">
    <source>
        <dbReference type="ARBA" id="ARBA00022679"/>
    </source>
</evidence>
<dbReference type="Pfam" id="PF00512">
    <property type="entry name" value="HisKA"/>
    <property type="match status" value="1"/>
</dbReference>
<evidence type="ECO:0000256" key="4">
    <source>
        <dbReference type="ARBA" id="ARBA00022777"/>
    </source>
</evidence>
<dbReference type="AlphaFoldDB" id="A0A1P8K634"/>
<feature type="domain" description="Signal transduction histidine kinase dimerisation/phosphoacceptor" evidence="6">
    <location>
        <begin position="160"/>
        <end position="228"/>
    </location>
</feature>
<sequence length="229" mass="25987">MTAIPPDLLQRLPASLEDCAMGVGLFDPEDHLRWANAFFLEALATTVAPDTTWESMMRRCHRDRVGVLIDTPDIEAWLTRVRATYRKSPLRSFESDYVDGRWLRVCETLGDDGWMLITTTDITSLKTNETALQRARDEAVLLAKNDIEKAMLQQAELHQLKSDFVTMTSHEFRTPLANILSSTELLKHYGDRLPDAKKAELTNTIEVGVARMTELLSQLLRMEDPDAPL</sequence>
<dbReference type="GO" id="GO:0000155">
    <property type="term" value="F:phosphorelay sensor kinase activity"/>
    <property type="evidence" value="ECO:0007669"/>
    <property type="project" value="InterPro"/>
</dbReference>